<name>A0A174V0B6_FLAPL</name>
<dbReference type="AlphaFoldDB" id="A0A174V0B6"/>
<dbReference type="EMBL" id="CYZT01000831">
    <property type="protein sequence ID" value="CUQ26996.1"/>
    <property type="molecule type" value="Genomic_DNA"/>
</dbReference>
<evidence type="ECO:0000313" key="2">
    <source>
        <dbReference type="Proteomes" id="UP000095746"/>
    </source>
</evidence>
<reference evidence="1 2" key="1">
    <citation type="submission" date="2015-09" db="EMBL/GenBank/DDBJ databases">
        <authorList>
            <consortium name="Pathogen Informatics"/>
        </authorList>
    </citation>
    <scope>NUCLEOTIDE SEQUENCE [LARGE SCALE GENOMIC DNA]</scope>
    <source>
        <strain evidence="1 2">2789STDY5608854</strain>
    </source>
</reference>
<evidence type="ECO:0000313" key="1">
    <source>
        <dbReference type="EMBL" id="CUQ26996.1"/>
    </source>
</evidence>
<proteinExistence type="predicted"/>
<protein>
    <submittedName>
        <fullName evidence="1">Uncharacterized protein</fullName>
    </submittedName>
</protein>
<accession>A0A174V0B6</accession>
<sequence>MTVPMPTCPPRSQPAAITAISTVARQMPTDRPVLRARATISESLGPAPRAVRI</sequence>
<dbReference type="Proteomes" id="UP000095746">
    <property type="component" value="Unassembled WGS sequence"/>
</dbReference>
<gene>
    <name evidence="1" type="ORF">ERS852411_04177</name>
</gene>
<organism evidence="1 2">
    <name type="scientific">Flavonifractor plautii</name>
    <name type="common">Fusobacterium plautii</name>
    <dbReference type="NCBI Taxonomy" id="292800"/>
    <lineage>
        <taxon>Bacteria</taxon>
        <taxon>Bacillati</taxon>
        <taxon>Bacillota</taxon>
        <taxon>Clostridia</taxon>
        <taxon>Eubacteriales</taxon>
        <taxon>Oscillospiraceae</taxon>
        <taxon>Flavonifractor</taxon>
    </lineage>
</organism>